<dbReference type="InterPro" id="IPR025303">
    <property type="entry name" value="PdaC"/>
</dbReference>
<comment type="caution">
    <text evidence="3">The sequence shown here is derived from an EMBL/GenBank/DDBJ whole genome shotgun (WGS) entry which is preliminary data.</text>
</comment>
<dbReference type="eggNOG" id="ENOG502Z967">
    <property type="taxonomic scope" value="Bacteria"/>
</dbReference>
<dbReference type="InterPro" id="IPR037126">
    <property type="entry name" value="PdaC/RsiV-like_sf"/>
</dbReference>
<feature type="domain" description="Deacetylase PdaC" evidence="2">
    <location>
        <begin position="34"/>
        <end position="139"/>
    </location>
</feature>
<dbReference type="Pfam" id="PF11738">
    <property type="entry name" value="DUF3298"/>
    <property type="match status" value="1"/>
</dbReference>
<keyword evidence="4" id="KW-1185">Reference proteome</keyword>
<sequence length="245" mass="27733">MRNVLIVTVAALSLLSCKKEELTFKTKKFHKEIVQKNDTTEIEIDVAVAQNKSAAADSINALFLKEITFLFSFDSAATVKNYPAVCSDFIKEYVSFQKEMPDYSTPWEATASGKIGHQSDKVINLTLDYYSFTGGAHGNGRSLSYFADPETGKQIKKEDLFTDVKGFTKLAEQKFRAQQEIPSKSNINETGYWFEKDSFHLPENIFYTDKGILLLYNQYEIASYADGPIELTIPYSEADKFLKIK</sequence>
<dbReference type="AlphaFoldDB" id="V6SBD8"/>
<feature type="domain" description="DUF3298" evidence="1">
    <location>
        <begin position="158"/>
        <end position="236"/>
    </location>
</feature>
<evidence type="ECO:0008006" key="5">
    <source>
        <dbReference type="Google" id="ProtNLM"/>
    </source>
</evidence>
<evidence type="ECO:0000259" key="2">
    <source>
        <dbReference type="Pfam" id="PF13739"/>
    </source>
</evidence>
<evidence type="ECO:0000259" key="1">
    <source>
        <dbReference type="Pfam" id="PF11738"/>
    </source>
</evidence>
<dbReference type="PATRIC" id="fig|1107311.3.peg.1034"/>
<dbReference type="Pfam" id="PF13739">
    <property type="entry name" value="PdaC"/>
    <property type="match status" value="1"/>
</dbReference>
<organism evidence="3 4">
    <name type="scientific">Flavobacterium enshiense DK69</name>
    <dbReference type="NCBI Taxonomy" id="1107311"/>
    <lineage>
        <taxon>Bacteria</taxon>
        <taxon>Pseudomonadati</taxon>
        <taxon>Bacteroidota</taxon>
        <taxon>Flavobacteriia</taxon>
        <taxon>Flavobacteriales</taxon>
        <taxon>Flavobacteriaceae</taxon>
        <taxon>Flavobacterium</taxon>
    </lineage>
</organism>
<evidence type="ECO:0000313" key="4">
    <source>
        <dbReference type="Proteomes" id="UP000030149"/>
    </source>
</evidence>
<gene>
    <name evidence="3" type="ORF">Q767_08145</name>
</gene>
<proteinExistence type="predicted"/>
<dbReference type="InterPro" id="IPR021729">
    <property type="entry name" value="DUF3298"/>
</dbReference>
<dbReference type="PROSITE" id="PS51257">
    <property type="entry name" value="PROKAR_LIPOPROTEIN"/>
    <property type="match status" value="1"/>
</dbReference>
<protein>
    <recommendedName>
        <fullName evidence="5">DUF3298 domain-containing protein</fullName>
    </recommendedName>
</protein>
<dbReference type="Gene3D" id="3.90.640.20">
    <property type="entry name" value="Heat-shock cognate protein, ATPase"/>
    <property type="match status" value="1"/>
</dbReference>
<reference evidence="3 4" key="2">
    <citation type="journal article" date="2015" name="Stand. Genomic Sci.">
        <title>High quality draft genomic sequence of Flavobacterium enshiense DK69(T) and comparison among Flavobacterium genomes.</title>
        <authorList>
            <person name="Zeng Z."/>
            <person name="Chen C."/>
            <person name="Du H."/>
            <person name="Wang G."/>
            <person name="Li M."/>
        </authorList>
    </citation>
    <scope>NUCLEOTIDE SEQUENCE [LARGE SCALE GENOMIC DNA]</scope>
    <source>
        <strain evidence="3 4">DK69</strain>
    </source>
</reference>
<evidence type="ECO:0000313" key="3">
    <source>
        <dbReference type="EMBL" id="KGO96212.1"/>
    </source>
</evidence>
<dbReference type="Proteomes" id="UP000030149">
    <property type="component" value="Unassembled WGS sequence"/>
</dbReference>
<dbReference type="EMBL" id="JRLZ01000005">
    <property type="protein sequence ID" value="KGO96212.1"/>
    <property type="molecule type" value="Genomic_DNA"/>
</dbReference>
<accession>V6SBD8</accession>
<reference evidence="4" key="1">
    <citation type="submission" date="2013-09" db="EMBL/GenBank/DDBJ databases">
        <authorList>
            <person name="Zeng Z."/>
            <person name="Chen C."/>
        </authorList>
    </citation>
    <scope>NUCLEOTIDE SEQUENCE [LARGE SCALE GENOMIC DNA]</scope>
    <source>
        <strain evidence="4">DK69</strain>
    </source>
</reference>
<name>V6SBD8_9FLAO</name>
<dbReference type="Gene3D" id="3.30.565.40">
    <property type="entry name" value="Fervidobacterium nodosum Rt17-B1 like"/>
    <property type="match status" value="1"/>
</dbReference>
<dbReference type="STRING" id="1107311.Q767_08145"/>
<dbReference type="RefSeq" id="WP_023573081.1">
    <property type="nucleotide sequence ID" value="NZ_AVCS01000007.1"/>
</dbReference>